<evidence type="ECO:0000256" key="4">
    <source>
        <dbReference type="ARBA" id="ARBA00012381"/>
    </source>
</evidence>
<evidence type="ECO:0000256" key="2">
    <source>
        <dbReference type="ARBA" id="ARBA00001947"/>
    </source>
</evidence>
<evidence type="ECO:0000256" key="7">
    <source>
        <dbReference type="ARBA" id="ARBA00022842"/>
    </source>
</evidence>
<dbReference type="CDD" id="cd03429">
    <property type="entry name" value="NUDIX_NADH_pyrophosphatase_Nudt13"/>
    <property type="match status" value="1"/>
</dbReference>
<comment type="caution">
    <text evidence="12">The sequence shown here is derived from an EMBL/GenBank/DDBJ whole genome shotgun (WGS) entry which is preliminary data.</text>
</comment>
<dbReference type="InParanoid" id="A0A371RJ94"/>
<dbReference type="PROSITE" id="PS51462">
    <property type="entry name" value="NUDIX"/>
    <property type="match status" value="1"/>
</dbReference>
<dbReference type="PANTHER" id="PTHR42904">
    <property type="entry name" value="NUDIX HYDROLASE, NUDC SUBFAMILY"/>
    <property type="match status" value="1"/>
</dbReference>
<evidence type="ECO:0000259" key="11">
    <source>
        <dbReference type="PROSITE" id="PS51462"/>
    </source>
</evidence>
<dbReference type="Proteomes" id="UP000264589">
    <property type="component" value="Unassembled WGS sequence"/>
</dbReference>
<dbReference type="EMBL" id="QUQO01000001">
    <property type="protein sequence ID" value="RFB05527.1"/>
    <property type="molecule type" value="Genomic_DNA"/>
</dbReference>
<sequence>MLNDNPNIFTGNPLDRAGNQRRNPDWVAAQRDHADAQMLVISKADPLIIRDTPKSRLSWLTLDALTLLRGEPELVLLGLENDSPRYAVNVTGQEEAFSGMGEFAVLRQAAPYLSPRDLSVAGQAVWLISWHYRHRHCAKDGGPTVLADGGFKRINPATGAEHFPRTDPVAIVLPTFGDEVCMGRGVNFPEGFFSAFAGFLEPCETLEECGVRELKEEAGLDVREIEYAFSQPWPFPSSLMVGFEAKVASKELTLDPDEIAEARWFSRTEIEAMLAPGRSEPPFAPPPFAIAHQLLKRWVCR</sequence>
<evidence type="ECO:0000256" key="1">
    <source>
        <dbReference type="ARBA" id="ARBA00001946"/>
    </source>
</evidence>
<keyword evidence="7" id="KW-0460">Magnesium</keyword>
<gene>
    <name evidence="12" type="ORF">DX908_09785</name>
</gene>
<evidence type="ECO:0000256" key="9">
    <source>
        <dbReference type="ARBA" id="ARBA00023679"/>
    </source>
</evidence>
<dbReference type="InterPro" id="IPR050241">
    <property type="entry name" value="NAD-cap_RNA_hydrolase_NudC"/>
</dbReference>
<comment type="catalytic activity">
    <reaction evidence="9">
        <text>a 5'-end NAD(+)-phospho-ribonucleoside in mRNA + H2O = a 5'-end phospho-adenosine-phospho-ribonucleoside in mRNA + beta-nicotinamide D-ribonucleotide + 2 H(+)</text>
        <dbReference type="Rhea" id="RHEA:60876"/>
        <dbReference type="Rhea" id="RHEA-COMP:15698"/>
        <dbReference type="Rhea" id="RHEA-COMP:15719"/>
        <dbReference type="ChEBI" id="CHEBI:14649"/>
        <dbReference type="ChEBI" id="CHEBI:15377"/>
        <dbReference type="ChEBI" id="CHEBI:15378"/>
        <dbReference type="ChEBI" id="CHEBI:144029"/>
        <dbReference type="ChEBI" id="CHEBI:144051"/>
    </reaction>
    <physiologicalReaction direction="left-to-right" evidence="9">
        <dbReference type="Rhea" id="RHEA:60877"/>
    </physiologicalReaction>
</comment>
<comment type="cofactor">
    <cofactor evidence="2">
        <name>Zn(2+)</name>
        <dbReference type="ChEBI" id="CHEBI:29105"/>
    </cofactor>
</comment>
<dbReference type="Gene3D" id="3.90.79.10">
    <property type="entry name" value="Nucleoside Triphosphate Pyrophosphohydrolase"/>
    <property type="match status" value="1"/>
</dbReference>
<comment type="similarity">
    <text evidence="3">Belongs to the Nudix hydrolase family. NudC subfamily.</text>
</comment>
<dbReference type="InterPro" id="IPR015376">
    <property type="entry name" value="Znr_NADH_PPase"/>
</dbReference>
<dbReference type="OrthoDB" id="9791656at2"/>
<protein>
    <recommendedName>
        <fullName evidence="4">NAD(+) diphosphatase</fullName>
        <ecNumber evidence="4">3.6.1.22</ecNumber>
    </recommendedName>
</protein>
<evidence type="ECO:0000256" key="8">
    <source>
        <dbReference type="ARBA" id="ARBA00023027"/>
    </source>
</evidence>
<evidence type="ECO:0000256" key="3">
    <source>
        <dbReference type="ARBA" id="ARBA00009595"/>
    </source>
</evidence>
<reference evidence="12 13" key="1">
    <citation type="submission" date="2018-08" db="EMBL/GenBank/DDBJ databases">
        <title>Parvularcula sp. SM1705, isolated from surface water of the South Sea China.</title>
        <authorList>
            <person name="Sun L."/>
        </authorList>
    </citation>
    <scope>NUCLEOTIDE SEQUENCE [LARGE SCALE GENOMIC DNA]</scope>
    <source>
        <strain evidence="12 13">SM1705</strain>
    </source>
</reference>
<dbReference type="InterPro" id="IPR015797">
    <property type="entry name" value="NUDIX_hydrolase-like_dom_sf"/>
</dbReference>
<dbReference type="FunCoup" id="A0A371RJ94">
    <property type="interactions" value="278"/>
</dbReference>
<evidence type="ECO:0000256" key="6">
    <source>
        <dbReference type="ARBA" id="ARBA00022801"/>
    </source>
</evidence>
<dbReference type="RefSeq" id="WP_116392160.1">
    <property type="nucleotide sequence ID" value="NZ_QUQO01000001.1"/>
</dbReference>
<keyword evidence="8" id="KW-0520">NAD</keyword>
<feature type="region of interest" description="Disordered" evidence="10">
    <location>
        <begin position="1"/>
        <end position="21"/>
    </location>
</feature>
<dbReference type="SUPFAM" id="SSF55811">
    <property type="entry name" value="Nudix"/>
    <property type="match status" value="1"/>
</dbReference>
<feature type="compositionally biased region" description="Polar residues" evidence="10">
    <location>
        <begin position="1"/>
        <end position="10"/>
    </location>
</feature>
<dbReference type="GO" id="GO:0035529">
    <property type="term" value="F:NADH pyrophosphatase activity"/>
    <property type="evidence" value="ECO:0007669"/>
    <property type="project" value="TreeGrafter"/>
</dbReference>
<dbReference type="GO" id="GO:0005829">
    <property type="term" value="C:cytosol"/>
    <property type="evidence" value="ECO:0007669"/>
    <property type="project" value="TreeGrafter"/>
</dbReference>
<proteinExistence type="inferred from homology"/>
<dbReference type="NCBIfam" id="NF001299">
    <property type="entry name" value="PRK00241.1"/>
    <property type="match status" value="1"/>
</dbReference>
<dbReference type="EC" id="3.6.1.22" evidence="4"/>
<dbReference type="AlphaFoldDB" id="A0A371RJ94"/>
<dbReference type="InterPro" id="IPR015375">
    <property type="entry name" value="NADH_PPase-like_N"/>
</dbReference>
<organism evidence="12 13">
    <name type="scientific">Parvularcula marina</name>
    <dbReference type="NCBI Taxonomy" id="2292771"/>
    <lineage>
        <taxon>Bacteria</taxon>
        <taxon>Pseudomonadati</taxon>
        <taxon>Pseudomonadota</taxon>
        <taxon>Alphaproteobacteria</taxon>
        <taxon>Parvularculales</taxon>
        <taxon>Parvularculaceae</taxon>
        <taxon>Parvularcula</taxon>
    </lineage>
</organism>
<dbReference type="GO" id="GO:0110153">
    <property type="term" value="F:RNA NAD-cap (NMN-forming) hydrolase activity"/>
    <property type="evidence" value="ECO:0007669"/>
    <property type="project" value="RHEA"/>
</dbReference>
<dbReference type="InterPro" id="IPR000086">
    <property type="entry name" value="NUDIX_hydrolase_dom"/>
</dbReference>
<dbReference type="InterPro" id="IPR049734">
    <property type="entry name" value="NudC-like_C"/>
</dbReference>
<evidence type="ECO:0000313" key="13">
    <source>
        <dbReference type="Proteomes" id="UP000264589"/>
    </source>
</evidence>
<dbReference type="GO" id="GO:0019677">
    <property type="term" value="P:NAD+ catabolic process"/>
    <property type="evidence" value="ECO:0007669"/>
    <property type="project" value="TreeGrafter"/>
</dbReference>
<evidence type="ECO:0000256" key="10">
    <source>
        <dbReference type="SAM" id="MobiDB-lite"/>
    </source>
</evidence>
<keyword evidence="13" id="KW-1185">Reference proteome</keyword>
<comment type="cofactor">
    <cofactor evidence="1">
        <name>Mg(2+)</name>
        <dbReference type="ChEBI" id="CHEBI:18420"/>
    </cofactor>
</comment>
<keyword evidence="6 12" id="KW-0378">Hydrolase</keyword>
<dbReference type="PANTHER" id="PTHR42904:SF6">
    <property type="entry name" value="NAD-CAPPED RNA HYDROLASE NUDT12"/>
    <property type="match status" value="1"/>
</dbReference>
<dbReference type="GO" id="GO:0006742">
    <property type="term" value="P:NADP+ catabolic process"/>
    <property type="evidence" value="ECO:0007669"/>
    <property type="project" value="TreeGrafter"/>
</dbReference>
<name>A0A371RJ94_9PROT</name>
<dbReference type="Pfam" id="PF09296">
    <property type="entry name" value="NUDIX-like"/>
    <property type="match status" value="1"/>
</dbReference>
<dbReference type="Gene3D" id="3.90.79.20">
    <property type="match status" value="1"/>
</dbReference>
<evidence type="ECO:0000256" key="5">
    <source>
        <dbReference type="ARBA" id="ARBA00022723"/>
    </source>
</evidence>
<keyword evidence="5" id="KW-0479">Metal-binding</keyword>
<dbReference type="Pfam" id="PF00293">
    <property type="entry name" value="NUDIX"/>
    <property type="match status" value="1"/>
</dbReference>
<accession>A0A371RJ94</accession>
<dbReference type="GO" id="GO:0046872">
    <property type="term" value="F:metal ion binding"/>
    <property type="evidence" value="ECO:0007669"/>
    <property type="project" value="UniProtKB-KW"/>
</dbReference>
<dbReference type="Pfam" id="PF09297">
    <property type="entry name" value="Zn_ribbon_NUD"/>
    <property type="match status" value="1"/>
</dbReference>
<feature type="domain" description="Nudix hydrolase" evidence="11">
    <location>
        <begin position="164"/>
        <end position="296"/>
    </location>
</feature>
<evidence type="ECO:0000313" key="12">
    <source>
        <dbReference type="EMBL" id="RFB05527.1"/>
    </source>
</evidence>